<organism evidence="2 3">
    <name type="scientific">Stentor coeruleus</name>
    <dbReference type="NCBI Taxonomy" id="5963"/>
    <lineage>
        <taxon>Eukaryota</taxon>
        <taxon>Sar</taxon>
        <taxon>Alveolata</taxon>
        <taxon>Ciliophora</taxon>
        <taxon>Postciliodesmatophora</taxon>
        <taxon>Heterotrichea</taxon>
        <taxon>Heterotrichida</taxon>
        <taxon>Stentoridae</taxon>
        <taxon>Stentor</taxon>
    </lineage>
</organism>
<reference evidence="2 3" key="1">
    <citation type="submission" date="2016-11" db="EMBL/GenBank/DDBJ databases">
        <title>The macronuclear genome of Stentor coeruleus: a giant cell with tiny introns.</title>
        <authorList>
            <person name="Slabodnick M."/>
            <person name="Ruby J.G."/>
            <person name="Reiff S.B."/>
            <person name="Swart E.C."/>
            <person name="Gosai S."/>
            <person name="Prabakaran S."/>
            <person name="Witkowska E."/>
            <person name="Larue G.E."/>
            <person name="Fisher S."/>
            <person name="Freeman R.M."/>
            <person name="Gunawardena J."/>
            <person name="Chu W."/>
            <person name="Stover N.A."/>
            <person name="Gregory B.D."/>
            <person name="Nowacki M."/>
            <person name="Derisi J."/>
            <person name="Roy S.W."/>
            <person name="Marshall W.F."/>
            <person name="Sood P."/>
        </authorList>
    </citation>
    <scope>NUCLEOTIDE SEQUENCE [LARGE SCALE GENOMIC DNA]</scope>
    <source>
        <strain evidence="2">WM001</strain>
    </source>
</reference>
<feature type="compositionally biased region" description="Low complexity" evidence="1">
    <location>
        <begin position="71"/>
        <end position="82"/>
    </location>
</feature>
<proteinExistence type="predicted"/>
<comment type="caution">
    <text evidence="2">The sequence shown here is derived from an EMBL/GenBank/DDBJ whole genome shotgun (WGS) entry which is preliminary data.</text>
</comment>
<protein>
    <submittedName>
        <fullName evidence="2">Uncharacterized protein</fullName>
    </submittedName>
</protein>
<dbReference type="AlphaFoldDB" id="A0A1R2BV00"/>
<keyword evidence="3" id="KW-1185">Reference proteome</keyword>
<feature type="region of interest" description="Disordered" evidence="1">
    <location>
        <begin position="30"/>
        <end position="92"/>
    </location>
</feature>
<evidence type="ECO:0000256" key="1">
    <source>
        <dbReference type="SAM" id="MobiDB-lite"/>
    </source>
</evidence>
<name>A0A1R2BV00_9CILI</name>
<accession>A0A1R2BV00</accession>
<dbReference type="Proteomes" id="UP000187209">
    <property type="component" value="Unassembled WGS sequence"/>
</dbReference>
<evidence type="ECO:0000313" key="2">
    <source>
        <dbReference type="EMBL" id="OMJ80628.1"/>
    </source>
</evidence>
<evidence type="ECO:0000313" key="3">
    <source>
        <dbReference type="Proteomes" id="UP000187209"/>
    </source>
</evidence>
<sequence>MDSLGFKFTFYQAPIDEKVENSEEKVFKKVNTARQPSQPRPILAQIINQPNFRISRPSTEKKPKASLKPLSTSRSSMTPSDSHLPRSKSYLRQTKKECRKIPQSKGPQSCNILKLLPIIHHHKKPRGLIDYIEVVSKQRFGQIL</sequence>
<dbReference type="EMBL" id="MPUH01000415">
    <property type="protein sequence ID" value="OMJ80628.1"/>
    <property type="molecule type" value="Genomic_DNA"/>
</dbReference>
<gene>
    <name evidence="2" type="ORF">SteCoe_19059</name>
</gene>